<proteinExistence type="predicted"/>
<dbReference type="InterPro" id="IPR019617">
    <property type="entry name" value="DUF2489"/>
</dbReference>
<dbReference type="Pfam" id="PF10675">
    <property type="entry name" value="DUF2489"/>
    <property type="match status" value="1"/>
</dbReference>
<dbReference type="OrthoDB" id="5293867at2"/>
<feature type="domain" description="DUF2489" evidence="1">
    <location>
        <begin position="13"/>
        <end position="141"/>
    </location>
</feature>
<organism evidence="2 3">
    <name type="scientific">Paraglaciecola hydrolytica</name>
    <dbReference type="NCBI Taxonomy" id="1799789"/>
    <lineage>
        <taxon>Bacteria</taxon>
        <taxon>Pseudomonadati</taxon>
        <taxon>Pseudomonadota</taxon>
        <taxon>Gammaproteobacteria</taxon>
        <taxon>Alteromonadales</taxon>
        <taxon>Alteromonadaceae</taxon>
        <taxon>Paraglaciecola</taxon>
    </lineage>
</organism>
<comment type="caution">
    <text evidence="2">The sequence shown here is derived from an EMBL/GenBank/DDBJ whole genome shotgun (WGS) entry which is preliminary data.</text>
</comment>
<reference evidence="3" key="1">
    <citation type="submission" date="2016-02" db="EMBL/GenBank/DDBJ databases">
        <authorList>
            <person name="Schultz-Johansen M."/>
            <person name="Glaring M.A."/>
            <person name="Bech P.K."/>
            <person name="Stougaard P."/>
        </authorList>
    </citation>
    <scope>NUCLEOTIDE SEQUENCE [LARGE SCALE GENOMIC DNA]</scope>
    <source>
        <strain evidence="3">S66</strain>
    </source>
</reference>
<evidence type="ECO:0000259" key="1">
    <source>
        <dbReference type="Pfam" id="PF10675"/>
    </source>
</evidence>
<accession>A0A136A4G9</accession>
<sequence length="146" mass="16671">MILLLILTAVALIAALAWYAGSLLFKLQLQKQKIENVRTQRLTQILESIHVISLAMAQQQCNLSEGCIRLYHLLESLPIKNKPDFSVKYSGIYALYQEVKDLPTHEARKQLSTLERKLQDIQREEKETHFGSQVLADVARLKVLSV</sequence>
<gene>
    <name evidence="2" type="ORF">AX660_08430</name>
</gene>
<dbReference type="STRING" id="1799789.AX660_08430"/>
<dbReference type="EMBL" id="LSNE01000003">
    <property type="protein sequence ID" value="KXI30020.1"/>
    <property type="molecule type" value="Genomic_DNA"/>
</dbReference>
<name>A0A136A4G9_9ALTE</name>
<dbReference type="AlphaFoldDB" id="A0A136A4G9"/>
<protein>
    <recommendedName>
        <fullName evidence="1">DUF2489 domain-containing protein</fullName>
    </recommendedName>
</protein>
<dbReference type="RefSeq" id="WP_068373650.1">
    <property type="nucleotide sequence ID" value="NZ_LSNE01000003.1"/>
</dbReference>
<evidence type="ECO:0000313" key="3">
    <source>
        <dbReference type="Proteomes" id="UP000070299"/>
    </source>
</evidence>
<keyword evidence="3" id="KW-1185">Reference proteome</keyword>
<dbReference type="Proteomes" id="UP000070299">
    <property type="component" value="Unassembled WGS sequence"/>
</dbReference>
<evidence type="ECO:0000313" key="2">
    <source>
        <dbReference type="EMBL" id="KXI30020.1"/>
    </source>
</evidence>